<name>A0A1Z5K942_FISSO</name>
<sequence length="260" mass="28073">MAFKKRPDEDAAAEDPTGWLIAGSLAEFLLLHTDQIRYMAMFGYTYLHGVKLFPTLPKDSALSFKFVSMIFQCVGGGILVPLFINSIPVPLSTDAYPIAIFASFLLHQYFPILRDVVLLSPLLKTAFIVLYECQRAAVVTKLTLAAAATIAPSDFSSMAVFGPIFCGAVSGCGGAFLPLNKGLSPIEKTGLAQPMLSALIAATCLHFFIGTSLSDGVVEAKKKAQVVMAIYFIVYNLYSTFAPTYLASTKTQNGESKKIK</sequence>
<dbReference type="InParanoid" id="A0A1Z5K942"/>
<evidence type="ECO:0000256" key="1">
    <source>
        <dbReference type="SAM" id="Phobius"/>
    </source>
</evidence>
<reference evidence="2 3" key="1">
    <citation type="journal article" date="2015" name="Plant Cell">
        <title>Oil accumulation by the oleaginous diatom Fistulifera solaris as revealed by the genome and transcriptome.</title>
        <authorList>
            <person name="Tanaka T."/>
            <person name="Maeda Y."/>
            <person name="Veluchamy A."/>
            <person name="Tanaka M."/>
            <person name="Abida H."/>
            <person name="Marechal E."/>
            <person name="Bowler C."/>
            <person name="Muto M."/>
            <person name="Sunaga Y."/>
            <person name="Tanaka M."/>
            <person name="Yoshino T."/>
            <person name="Taniguchi T."/>
            <person name="Fukuda Y."/>
            <person name="Nemoto M."/>
            <person name="Matsumoto M."/>
            <person name="Wong P.S."/>
            <person name="Aburatani S."/>
            <person name="Fujibuchi W."/>
        </authorList>
    </citation>
    <scope>NUCLEOTIDE SEQUENCE [LARGE SCALE GENOMIC DNA]</scope>
    <source>
        <strain evidence="2 3">JPCC DA0580</strain>
    </source>
</reference>
<feature type="transmembrane region" description="Helical" evidence="1">
    <location>
        <begin position="160"/>
        <end position="179"/>
    </location>
</feature>
<keyword evidence="1" id="KW-0812">Transmembrane</keyword>
<evidence type="ECO:0000313" key="2">
    <source>
        <dbReference type="EMBL" id="GAX22655.1"/>
    </source>
</evidence>
<feature type="transmembrane region" description="Helical" evidence="1">
    <location>
        <begin position="191"/>
        <end position="209"/>
    </location>
</feature>
<evidence type="ECO:0000313" key="3">
    <source>
        <dbReference type="Proteomes" id="UP000198406"/>
    </source>
</evidence>
<dbReference type="OrthoDB" id="186336at2759"/>
<protein>
    <submittedName>
        <fullName evidence="2">Uncharacterized protein</fullName>
    </submittedName>
</protein>
<dbReference type="EMBL" id="BDSP01000186">
    <property type="protein sequence ID" value="GAX22655.1"/>
    <property type="molecule type" value="Genomic_DNA"/>
</dbReference>
<proteinExistence type="predicted"/>
<comment type="caution">
    <text evidence="2">The sequence shown here is derived from an EMBL/GenBank/DDBJ whole genome shotgun (WGS) entry which is preliminary data.</text>
</comment>
<organism evidence="2 3">
    <name type="scientific">Fistulifera solaris</name>
    <name type="common">Oleaginous diatom</name>
    <dbReference type="NCBI Taxonomy" id="1519565"/>
    <lineage>
        <taxon>Eukaryota</taxon>
        <taxon>Sar</taxon>
        <taxon>Stramenopiles</taxon>
        <taxon>Ochrophyta</taxon>
        <taxon>Bacillariophyta</taxon>
        <taxon>Bacillariophyceae</taxon>
        <taxon>Bacillariophycidae</taxon>
        <taxon>Naviculales</taxon>
        <taxon>Naviculaceae</taxon>
        <taxon>Fistulifera</taxon>
    </lineage>
</organism>
<keyword evidence="1" id="KW-1133">Transmembrane helix</keyword>
<dbReference type="AlphaFoldDB" id="A0A1Z5K942"/>
<accession>A0A1Z5K942</accession>
<keyword evidence="3" id="KW-1185">Reference proteome</keyword>
<gene>
    <name evidence="2" type="ORF">FisN_17Lh148</name>
</gene>
<feature type="transmembrane region" description="Helical" evidence="1">
    <location>
        <begin position="62"/>
        <end position="83"/>
    </location>
</feature>
<keyword evidence="1" id="KW-0472">Membrane</keyword>
<feature type="transmembrane region" description="Helical" evidence="1">
    <location>
        <begin position="229"/>
        <end position="248"/>
    </location>
</feature>
<dbReference type="Proteomes" id="UP000198406">
    <property type="component" value="Unassembled WGS sequence"/>
</dbReference>